<evidence type="ECO:0000313" key="2">
    <source>
        <dbReference type="EMBL" id="GLB33255.1"/>
    </source>
</evidence>
<gene>
    <name evidence="2" type="ORF">LshimejAT787_0101390</name>
</gene>
<feature type="compositionally biased region" description="Polar residues" evidence="1">
    <location>
        <begin position="451"/>
        <end position="460"/>
    </location>
</feature>
<dbReference type="OrthoDB" id="3220614at2759"/>
<comment type="caution">
    <text evidence="2">The sequence shown here is derived from an EMBL/GenBank/DDBJ whole genome shotgun (WGS) entry which is preliminary data.</text>
</comment>
<accession>A0A9P3PCB9</accession>
<dbReference type="InterPro" id="IPR046521">
    <property type="entry name" value="DUF6698"/>
</dbReference>
<feature type="region of interest" description="Disordered" evidence="1">
    <location>
        <begin position="374"/>
        <end position="512"/>
    </location>
</feature>
<keyword evidence="3" id="KW-1185">Reference proteome</keyword>
<protein>
    <submittedName>
        <fullName evidence="2">Uncharacterized protein</fullName>
    </submittedName>
</protein>
<dbReference type="EMBL" id="BRPK01000001">
    <property type="protein sequence ID" value="GLB33255.1"/>
    <property type="molecule type" value="Genomic_DNA"/>
</dbReference>
<organism evidence="2 3">
    <name type="scientific">Lyophyllum shimeji</name>
    <name type="common">Hon-shimeji</name>
    <name type="synonym">Tricholoma shimeji</name>
    <dbReference type="NCBI Taxonomy" id="47721"/>
    <lineage>
        <taxon>Eukaryota</taxon>
        <taxon>Fungi</taxon>
        <taxon>Dikarya</taxon>
        <taxon>Basidiomycota</taxon>
        <taxon>Agaricomycotina</taxon>
        <taxon>Agaricomycetes</taxon>
        <taxon>Agaricomycetidae</taxon>
        <taxon>Agaricales</taxon>
        <taxon>Tricholomatineae</taxon>
        <taxon>Lyophyllaceae</taxon>
        <taxon>Lyophyllum</taxon>
    </lineage>
</organism>
<name>A0A9P3PCB9_LYOSH</name>
<feature type="compositionally biased region" description="Basic and acidic residues" evidence="1">
    <location>
        <begin position="374"/>
        <end position="385"/>
    </location>
</feature>
<dbReference type="Pfam" id="PF20414">
    <property type="entry name" value="DUF6698"/>
    <property type="match status" value="1"/>
</dbReference>
<evidence type="ECO:0000313" key="3">
    <source>
        <dbReference type="Proteomes" id="UP001063166"/>
    </source>
</evidence>
<reference evidence="2" key="1">
    <citation type="submission" date="2022-07" db="EMBL/GenBank/DDBJ databases">
        <title>The genome of Lyophyllum shimeji provides insight into the initial evolution of ectomycorrhizal fungal genome.</title>
        <authorList>
            <person name="Kobayashi Y."/>
            <person name="Shibata T."/>
            <person name="Hirakawa H."/>
            <person name="Shigenobu S."/>
            <person name="Nishiyama T."/>
            <person name="Yamada A."/>
            <person name="Hasebe M."/>
            <person name="Kawaguchi M."/>
        </authorList>
    </citation>
    <scope>NUCLEOTIDE SEQUENCE</scope>
    <source>
        <strain evidence="2">AT787</strain>
    </source>
</reference>
<evidence type="ECO:0000256" key="1">
    <source>
        <dbReference type="SAM" id="MobiDB-lite"/>
    </source>
</evidence>
<proteinExistence type="predicted"/>
<dbReference type="AlphaFoldDB" id="A0A9P3PCB9"/>
<dbReference type="Proteomes" id="UP001063166">
    <property type="component" value="Unassembled WGS sequence"/>
</dbReference>
<sequence>MFNKRSFTPANSDDNGSMTELSDSILSKALRKAKPKSDLGAYRQTAKWLCRSLDPFINYFEILPVCALINGSGADSEDDQWKYCLSKCPEDHFRLIHAVLKAKITGFCAQIGDLEDQGEDLEALGKFMNKAAASARSDDTGSLRDAGLDYVELDRKLEPCIPPRSQKSLYRGFNNITLARLLCPIQAVAEFDKNPAETIAKLQDGRIQATADDIPAFLYPDNEFDPDDMDKGLLRGPLVVRTWRHLFTSPSSAVIPPGKQRTTVTKGCQATMNGLHAPTPRTIAYAALQTYWFLCSLDDWRLDDGVFNKESFFRNIVGIFSVGDEEFAPYENKEWVMETLAWWEQQVLPVNAKTRSHAQDDSAVPGALATLAEQRRAKNRAREVEEMAASPPRHHSLTPPEPADDPEPIPRAQENQDTFPPESAPVSNVRASAPPAEEPRVRDAPELVPASSPSRKTATQADHDDAPAPGMIPTAQLPVRYRPLPATKRHLMDDPEFSDELTPPPPSPVKKRPKTLCPCFACILK</sequence>